<evidence type="ECO:0000256" key="1">
    <source>
        <dbReference type="SAM" id="Phobius"/>
    </source>
</evidence>
<keyword evidence="1" id="KW-0472">Membrane</keyword>
<dbReference type="Pfam" id="PF26059">
    <property type="entry name" value="DUF8020"/>
    <property type="match status" value="1"/>
</dbReference>
<keyword evidence="1" id="KW-0812">Transmembrane</keyword>
<reference evidence="4 5" key="1">
    <citation type="submission" date="2018-06" db="EMBL/GenBank/DDBJ databases">
        <title>Genomic Encyclopedia of Type Strains, Phase IV (KMG-IV): sequencing the most valuable type-strain genomes for metagenomic binning, comparative biology and taxonomic classification.</title>
        <authorList>
            <person name="Goeker M."/>
        </authorList>
    </citation>
    <scope>NUCLEOTIDE SEQUENCE [LARGE SCALE GENOMIC DNA]</scope>
    <source>
        <strain evidence="4 5">DSM 44599</strain>
    </source>
</reference>
<name>A0A366DW10_9NOCA</name>
<keyword evidence="5" id="KW-1185">Reference proteome</keyword>
<sequence length="175" mass="16863">MMGRFIMIKKMIAAAVLAVAATTGIATATAHAAPGAVVAGVDRGVEYTAAVAPDRSAATVTLAGGTFEVTPGAVAVRAPDGAVLASLPTSLHTVTGQQVRVVPSLDATATQLTLTPASAPAQPELSFIGDAGTTIAGIAIGCAIGALIGAIFLILPAIPGCIIGAVIGGIIGANA</sequence>
<proteinExistence type="predicted"/>
<accession>A0A366DW10</accession>
<dbReference type="EMBL" id="QNRE01000002">
    <property type="protein sequence ID" value="RBO94280.1"/>
    <property type="molecule type" value="Genomic_DNA"/>
</dbReference>
<keyword evidence="2" id="KW-0732">Signal</keyword>
<gene>
    <name evidence="4" type="ORF">DFR74_102703</name>
</gene>
<evidence type="ECO:0000313" key="4">
    <source>
        <dbReference type="EMBL" id="RBO94280.1"/>
    </source>
</evidence>
<evidence type="ECO:0000313" key="5">
    <source>
        <dbReference type="Proteomes" id="UP000252586"/>
    </source>
</evidence>
<evidence type="ECO:0000259" key="3">
    <source>
        <dbReference type="Pfam" id="PF26059"/>
    </source>
</evidence>
<protein>
    <recommendedName>
        <fullName evidence="3">DUF8020 domain-containing protein</fullName>
    </recommendedName>
</protein>
<feature type="domain" description="DUF8020" evidence="3">
    <location>
        <begin position="44"/>
        <end position="117"/>
    </location>
</feature>
<evidence type="ECO:0000256" key="2">
    <source>
        <dbReference type="SAM" id="SignalP"/>
    </source>
</evidence>
<dbReference type="RefSeq" id="WP_228788457.1">
    <property type="nucleotide sequence ID" value="NZ_JADLPW010000001.1"/>
</dbReference>
<feature type="chain" id="PRO_5017016311" description="DUF8020 domain-containing protein" evidence="2">
    <location>
        <begin position="33"/>
        <end position="175"/>
    </location>
</feature>
<feature type="signal peptide" evidence="2">
    <location>
        <begin position="1"/>
        <end position="32"/>
    </location>
</feature>
<organism evidence="4 5">
    <name type="scientific">Nocardia puris</name>
    <dbReference type="NCBI Taxonomy" id="208602"/>
    <lineage>
        <taxon>Bacteria</taxon>
        <taxon>Bacillati</taxon>
        <taxon>Actinomycetota</taxon>
        <taxon>Actinomycetes</taxon>
        <taxon>Mycobacteriales</taxon>
        <taxon>Nocardiaceae</taxon>
        <taxon>Nocardia</taxon>
    </lineage>
</organism>
<keyword evidence="1" id="KW-1133">Transmembrane helix</keyword>
<dbReference type="Proteomes" id="UP000252586">
    <property type="component" value="Unassembled WGS sequence"/>
</dbReference>
<dbReference type="AlphaFoldDB" id="A0A366DW10"/>
<comment type="caution">
    <text evidence="4">The sequence shown here is derived from an EMBL/GenBank/DDBJ whole genome shotgun (WGS) entry which is preliminary data.</text>
</comment>
<dbReference type="InterPro" id="IPR058333">
    <property type="entry name" value="DUF8020"/>
</dbReference>
<feature type="transmembrane region" description="Helical" evidence="1">
    <location>
        <begin position="135"/>
        <end position="155"/>
    </location>
</feature>